<feature type="transmembrane region" description="Helical" evidence="1">
    <location>
        <begin position="51"/>
        <end position="72"/>
    </location>
</feature>
<name>A0A841R6E2_9SPIO</name>
<evidence type="ECO:0000256" key="1">
    <source>
        <dbReference type="SAM" id="Phobius"/>
    </source>
</evidence>
<keyword evidence="1" id="KW-0812">Transmembrane</keyword>
<reference evidence="2 3" key="1">
    <citation type="submission" date="2020-08" db="EMBL/GenBank/DDBJ databases">
        <title>Genomic Encyclopedia of Type Strains, Phase IV (KMG-IV): sequencing the most valuable type-strain genomes for metagenomic binning, comparative biology and taxonomic classification.</title>
        <authorList>
            <person name="Goeker M."/>
        </authorList>
    </citation>
    <scope>NUCLEOTIDE SEQUENCE [LARGE SCALE GENOMIC DNA]</scope>
    <source>
        <strain evidence="2 3">DSM 2461</strain>
    </source>
</reference>
<gene>
    <name evidence="2" type="ORF">HNR50_000202</name>
</gene>
<dbReference type="EMBL" id="JACHGJ010000001">
    <property type="protein sequence ID" value="MBB6478569.1"/>
    <property type="molecule type" value="Genomic_DNA"/>
</dbReference>
<comment type="caution">
    <text evidence="2">The sequence shown here is derived from an EMBL/GenBank/DDBJ whole genome shotgun (WGS) entry which is preliminary data.</text>
</comment>
<evidence type="ECO:0000313" key="3">
    <source>
        <dbReference type="Proteomes" id="UP000587760"/>
    </source>
</evidence>
<feature type="transmembrane region" description="Helical" evidence="1">
    <location>
        <begin position="79"/>
        <end position="97"/>
    </location>
</feature>
<feature type="transmembrane region" description="Helical" evidence="1">
    <location>
        <begin position="109"/>
        <end position="129"/>
    </location>
</feature>
<accession>A0A841R6E2</accession>
<proteinExistence type="predicted"/>
<dbReference type="RefSeq" id="WP_184742536.1">
    <property type="nucleotide sequence ID" value="NZ_JACHGJ010000001.1"/>
</dbReference>
<keyword evidence="1" id="KW-1133">Transmembrane helix</keyword>
<dbReference type="Proteomes" id="UP000587760">
    <property type="component" value="Unassembled WGS sequence"/>
</dbReference>
<organism evidence="2 3">
    <name type="scientific">Spirochaeta isovalerica</name>
    <dbReference type="NCBI Taxonomy" id="150"/>
    <lineage>
        <taxon>Bacteria</taxon>
        <taxon>Pseudomonadati</taxon>
        <taxon>Spirochaetota</taxon>
        <taxon>Spirochaetia</taxon>
        <taxon>Spirochaetales</taxon>
        <taxon>Spirochaetaceae</taxon>
        <taxon>Spirochaeta</taxon>
    </lineage>
</organism>
<evidence type="ECO:0000313" key="2">
    <source>
        <dbReference type="EMBL" id="MBB6478569.1"/>
    </source>
</evidence>
<keyword evidence="1" id="KW-0472">Membrane</keyword>
<sequence>MKRSANSMLFLQLSLALMFITFGLVGIINYNSDLANFGRSVNKLFGQSNDIIPILFAVLELVAGVLLLASLFTGTSSRILSLSLLVIFIFWIVYIVMNYFMGGFGEPDFLIWLKGLSPQLVALSGLWIITRNRG</sequence>
<protein>
    <submittedName>
        <fullName evidence="2">Putative membrane protein YphA (DoxX/SURF4 family)</fullName>
    </submittedName>
</protein>
<keyword evidence="3" id="KW-1185">Reference proteome</keyword>
<feature type="transmembrane region" description="Helical" evidence="1">
    <location>
        <begin position="9"/>
        <end position="31"/>
    </location>
</feature>
<dbReference type="AlphaFoldDB" id="A0A841R6E2"/>